<organism evidence="1 2">
    <name type="scientific">Ambispora leptoticha</name>
    <dbReference type="NCBI Taxonomy" id="144679"/>
    <lineage>
        <taxon>Eukaryota</taxon>
        <taxon>Fungi</taxon>
        <taxon>Fungi incertae sedis</taxon>
        <taxon>Mucoromycota</taxon>
        <taxon>Glomeromycotina</taxon>
        <taxon>Glomeromycetes</taxon>
        <taxon>Archaeosporales</taxon>
        <taxon>Ambisporaceae</taxon>
        <taxon>Ambispora</taxon>
    </lineage>
</organism>
<keyword evidence="2" id="KW-1185">Reference proteome</keyword>
<comment type="caution">
    <text evidence="1">The sequence shown here is derived from an EMBL/GenBank/DDBJ whole genome shotgun (WGS) entry which is preliminary data.</text>
</comment>
<dbReference type="OrthoDB" id="2412454at2759"/>
<feature type="non-terminal residue" evidence="1">
    <location>
        <position position="77"/>
    </location>
</feature>
<protein>
    <submittedName>
        <fullName evidence="1">216_t:CDS:1</fullName>
    </submittedName>
</protein>
<dbReference type="EMBL" id="CAJVPS010003165">
    <property type="protein sequence ID" value="CAG8583950.1"/>
    <property type="molecule type" value="Genomic_DNA"/>
</dbReference>
<sequence>MAADEYISINHTLIDDNVELTDDDIVASIRLPETKDQYNSDEKNLPVISPIKVLKSLEHVLMFLRNLPDDLKLKKKA</sequence>
<gene>
    <name evidence="1" type="ORF">ALEPTO_LOCUS7396</name>
</gene>
<dbReference type="AlphaFoldDB" id="A0A9N9C129"/>
<dbReference type="Proteomes" id="UP000789508">
    <property type="component" value="Unassembled WGS sequence"/>
</dbReference>
<proteinExistence type="predicted"/>
<name>A0A9N9C129_9GLOM</name>
<accession>A0A9N9C129</accession>
<evidence type="ECO:0000313" key="1">
    <source>
        <dbReference type="EMBL" id="CAG8583950.1"/>
    </source>
</evidence>
<evidence type="ECO:0000313" key="2">
    <source>
        <dbReference type="Proteomes" id="UP000789508"/>
    </source>
</evidence>
<reference evidence="1" key="1">
    <citation type="submission" date="2021-06" db="EMBL/GenBank/DDBJ databases">
        <authorList>
            <person name="Kallberg Y."/>
            <person name="Tangrot J."/>
            <person name="Rosling A."/>
        </authorList>
    </citation>
    <scope>NUCLEOTIDE SEQUENCE</scope>
    <source>
        <strain evidence="1">FL130A</strain>
    </source>
</reference>